<feature type="transmembrane region" description="Helical" evidence="7">
    <location>
        <begin position="43"/>
        <end position="66"/>
    </location>
</feature>
<accession>A0AAD5DYV9</accession>
<feature type="compositionally biased region" description="Low complexity" evidence="6">
    <location>
        <begin position="380"/>
        <end position="391"/>
    </location>
</feature>
<dbReference type="InterPro" id="IPR051681">
    <property type="entry name" value="Ser/Thr_Kinases-Pseudokinases"/>
</dbReference>
<gene>
    <name evidence="10" type="ORF">COHA_000878</name>
</gene>
<dbReference type="Gene3D" id="1.10.510.10">
    <property type="entry name" value="Transferase(Phosphotransferase) domain 1"/>
    <property type="match status" value="2"/>
</dbReference>
<evidence type="ECO:0000256" key="4">
    <source>
        <dbReference type="ARBA" id="ARBA00022840"/>
    </source>
</evidence>
<keyword evidence="1" id="KW-0808">Transferase</keyword>
<dbReference type="SUPFAM" id="SSF56112">
    <property type="entry name" value="Protein kinase-like (PK-like)"/>
    <property type="match status" value="1"/>
</dbReference>
<dbReference type="Proteomes" id="UP001205105">
    <property type="component" value="Unassembled WGS sequence"/>
</dbReference>
<keyword evidence="8" id="KW-0732">Signal</keyword>
<name>A0AAD5DYV9_9CHLO</name>
<evidence type="ECO:0000256" key="7">
    <source>
        <dbReference type="SAM" id="Phobius"/>
    </source>
</evidence>
<feature type="signal peptide" evidence="8">
    <location>
        <begin position="1"/>
        <end position="19"/>
    </location>
</feature>
<keyword evidence="4 5" id="KW-0067">ATP-binding</keyword>
<evidence type="ECO:0000256" key="5">
    <source>
        <dbReference type="PROSITE-ProRule" id="PRU10141"/>
    </source>
</evidence>
<dbReference type="PANTHER" id="PTHR44329">
    <property type="entry name" value="SERINE/THREONINE-PROTEIN KINASE TNNI3K-RELATED"/>
    <property type="match status" value="1"/>
</dbReference>
<keyword evidence="2 5" id="KW-0547">Nucleotide-binding</keyword>
<dbReference type="InterPro" id="IPR011009">
    <property type="entry name" value="Kinase-like_dom_sf"/>
</dbReference>
<keyword evidence="7" id="KW-0812">Transmembrane</keyword>
<protein>
    <recommendedName>
        <fullName evidence="9">Protein kinase domain-containing protein</fullName>
    </recommendedName>
</protein>
<reference evidence="10" key="1">
    <citation type="submission" date="2020-11" db="EMBL/GenBank/DDBJ databases">
        <title>Chlorella ohadii genome sequencing and assembly.</title>
        <authorList>
            <person name="Murik O."/>
            <person name="Treves H."/>
            <person name="Kedem I."/>
            <person name="Shotland Y."/>
            <person name="Kaplan A."/>
        </authorList>
    </citation>
    <scope>NUCLEOTIDE SEQUENCE</scope>
    <source>
        <strain evidence="10">1</strain>
    </source>
</reference>
<keyword evidence="7" id="KW-0472">Membrane</keyword>
<dbReference type="PROSITE" id="PS00108">
    <property type="entry name" value="PROTEIN_KINASE_ST"/>
    <property type="match status" value="1"/>
</dbReference>
<evidence type="ECO:0000259" key="9">
    <source>
        <dbReference type="PROSITE" id="PS50011"/>
    </source>
</evidence>
<feature type="transmembrane region" description="Helical" evidence="7">
    <location>
        <begin position="152"/>
        <end position="176"/>
    </location>
</feature>
<feature type="compositionally biased region" description="Low complexity" evidence="6">
    <location>
        <begin position="294"/>
        <end position="308"/>
    </location>
</feature>
<feature type="chain" id="PRO_5041922980" description="Protein kinase domain-containing protein" evidence="8">
    <location>
        <begin position="20"/>
        <end position="673"/>
    </location>
</feature>
<dbReference type="InterPro" id="IPR008271">
    <property type="entry name" value="Ser/Thr_kinase_AS"/>
</dbReference>
<dbReference type="PROSITE" id="PS00107">
    <property type="entry name" value="PROTEIN_KINASE_ATP"/>
    <property type="match status" value="1"/>
</dbReference>
<keyword evidence="7" id="KW-1133">Transmembrane helix</keyword>
<feature type="binding site" evidence="5">
    <location>
        <position position="454"/>
    </location>
    <ligand>
        <name>ATP</name>
        <dbReference type="ChEBI" id="CHEBI:30616"/>
    </ligand>
</feature>
<feature type="region of interest" description="Disordered" evidence="6">
    <location>
        <begin position="197"/>
        <end position="226"/>
    </location>
</feature>
<dbReference type="SMART" id="SM00220">
    <property type="entry name" value="S_TKc"/>
    <property type="match status" value="1"/>
</dbReference>
<dbReference type="InterPro" id="IPR017441">
    <property type="entry name" value="Protein_kinase_ATP_BS"/>
</dbReference>
<feature type="region of interest" description="Disordered" evidence="6">
    <location>
        <begin position="287"/>
        <end position="349"/>
    </location>
</feature>
<dbReference type="PROSITE" id="PS50011">
    <property type="entry name" value="PROTEIN_KINASE_DOM"/>
    <property type="match status" value="1"/>
</dbReference>
<dbReference type="GO" id="GO:0004674">
    <property type="term" value="F:protein serine/threonine kinase activity"/>
    <property type="evidence" value="ECO:0007669"/>
    <property type="project" value="TreeGrafter"/>
</dbReference>
<evidence type="ECO:0000313" key="10">
    <source>
        <dbReference type="EMBL" id="KAI7845591.1"/>
    </source>
</evidence>
<dbReference type="AlphaFoldDB" id="A0AAD5DYV9"/>
<dbReference type="Pfam" id="PF00069">
    <property type="entry name" value="Pkinase"/>
    <property type="match status" value="1"/>
</dbReference>
<dbReference type="PANTHER" id="PTHR44329:SF288">
    <property type="entry name" value="MITOGEN-ACTIVATED PROTEIN KINASE KINASE KINASE 20"/>
    <property type="match status" value="1"/>
</dbReference>
<dbReference type="EMBL" id="JADXDR010000015">
    <property type="protein sequence ID" value="KAI7845591.1"/>
    <property type="molecule type" value="Genomic_DNA"/>
</dbReference>
<evidence type="ECO:0000256" key="8">
    <source>
        <dbReference type="SAM" id="SignalP"/>
    </source>
</evidence>
<evidence type="ECO:0000256" key="3">
    <source>
        <dbReference type="ARBA" id="ARBA00022777"/>
    </source>
</evidence>
<comment type="caution">
    <text evidence="10">The sequence shown here is derived from an EMBL/GenBank/DDBJ whole genome shotgun (WGS) entry which is preliminary data.</text>
</comment>
<dbReference type="GO" id="GO:0005524">
    <property type="term" value="F:ATP binding"/>
    <property type="evidence" value="ECO:0007669"/>
    <property type="project" value="UniProtKB-UniRule"/>
</dbReference>
<evidence type="ECO:0000313" key="11">
    <source>
        <dbReference type="Proteomes" id="UP001205105"/>
    </source>
</evidence>
<organism evidence="10 11">
    <name type="scientific">Chlorella ohadii</name>
    <dbReference type="NCBI Taxonomy" id="2649997"/>
    <lineage>
        <taxon>Eukaryota</taxon>
        <taxon>Viridiplantae</taxon>
        <taxon>Chlorophyta</taxon>
        <taxon>core chlorophytes</taxon>
        <taxon>Trebouxiophyceae</taxon>
        <taxon>Chlorellales</taxon>
        <taxon>Chlorellaceae</taxon>
        <taxon>Chlorella clade</taxon>
        <taxon>Chlorella</taxon>
    </lineage>
</organism>
<dbReference type="Gene3D" id="3.30.200.20">
    <property type="entry name" value="Phosphorylase Kinase, domain 1"/>
    <property type="match status" value="1"/>
</dbReference>
<dbReference type="InterPro" id="IPR000719">
    <property type="entry name" value="Prot_kinase_dom"/>
</dbReference>
<keyword evidence="11" id="KW-1185">Reference proteome</keyword>
<sequence length="673" mass="69130">MKGIIFPLLVAAAVGLALAAEGSGSVLGSTEAYSGQDSEGQPAVYAVSVLLDGALLASLAAVPGCAECATACRLSRECKAFMYCGAQAACVLPGNGTMDSQECQLLTGANRTAAPTIAAHGTAEGVDPLLVSGFAVRSQPPATSSSGLSGGAIAGITVGCTVAVCATAAAAGWLLVRRRHAARPAVLDAAAAAEAAEKAPGGSTPAGHMPCPGETARSREGDLHGGTLGCPPTLLGAAAPIEAALHLDDAGSGSGSASANASGSMGSSPVLMAAVIARPRFTTSPFAAARARKSPGGSATSSPSNSSCAGGGGAPGGALHHPKRGMQPGSSAAMLSSEEGSGPREEPALQQELSRVMGDMIELRECREAAASTLSAGQLSAEPSGSSGQSPPAQPLEVVLPSALQASCCVEDWLIPPEEVKYLRRPNGDRFVLGEGASGRVIRAELRGELVAAKEIEVGRTLELQQMFIWEAQQLCNLRHANIVTFYGCCIIKGWGVLLTELCRDLGSALQLVNPPGQRVFGWHKHGCRVAYEVAKAVNYLHFHNVAHMDIKSSNVLLTSRGVAKLADTRTALDSLPQLIGTFACTALILPFPAHQGRARGVLLWEIITGLRPVRGNMRAVHVPAECPQEAADMIAACCALDPVQRPSARHLMKTLHAMLVRQREGHVCDFGC</sequence>
<evidence type="ECO:0000256" key="2">
    <source>
        <dbReference type="ARBA" id="ARBA00022741"/>
    </source>
</evidence>
<feature type="region of interest" description="Disordered" evidence="6">
    <location>
        <begin position="374"/>
        <end position="394"/>
    </location>
</feature>
<feature type="domain" description="Protein kinase" evidence="9">
    <location>
        <begin position="427"/>
        <end position="660"/>
    </location>
</feature>
<proteinExistence type="predicted"/>
<keyword evidence="3" id="KW-0418">Kinase</keyword>
<evidence type="ECO:0000256" key="6">
    <source>
        <dbReference type="SAM" id="MobiDB-lite"/>
    </source>
</evidence>
<evidence type="ECO:0000256" key="1">
    <source>
        <dbReference type="ARBA" id="ARBA00022679"/>
    </source>
</evidence>